<proteinExistence type="predicted"/>
<accession>A0ABR2W759</accession>
<sequence length="206" mass="22560">MRFITSAIACLASAAVITAFPQPLVTAVTKTFENYETFTVTKADETIQTQYTTYIKPTHTVDVVKPTQSHVTEVIERYETVWVENHPESSLTTVTEVPTVYVKTMTVTKDCIPITVTPTVTASPVTLTVTKRAATFTSTVTVYYKDRAPKPTQASCENGAYQCADSGHSTRFTVCSNGKLDEFHCAAGTVCKTFEDSIVCDWPSVS</sequence>
<protein>
    <recommendedName>
        <fullName evidence="4">Chitin-binding type-2 domain-containing protein</fullName>
    </recommendedName>
</protein>
<comment type="caution">
    <text evidence="2">The sequence shown here is derived from an EMBL/GenBank/DDBJ whole genome shotgun (WGS) entry which is preliminary data.</text>
</comment>
<name>A0ABR2W759_9FUNG</name>
<dbReference type="Proteomes" id="UP001479436">
    <property type="component" value="Unassembled WGS sequence"/>
</dbReference>
<dbReference type="EMBL" id="JASJQH010006955">
    <property type="protein sequence ID" value="KAK9722208.1"/>
    <property type="molecule type" value="Genomic_DNA"/>
</dbReference>
<evidence type="ECO:0000313" key="3">
    <source>
        <dbReference type="Proteomes" id="UP001479436"/>
    </source>
</evidence>
<evidence type="ECO:0000256" key="1">
    <source>
        <dbReference type="SAM" id="SignalP"/>
    </source>
</evidence>
<keyword evidence="1" id="KW-0732">Signal</keyword>
<reference evidence="2 3" key="1">
    <citation type="submission" date="2023-04" db="EMBL/GenBank/DDBJ databases">
        <title>Genome of Basidiobolus ranarum AG-B5.</title>
        <authorList>
            <person name="Stajich J.E."/>
            <person name="Carter-House D."/>
            <person name="Gryganskyi A."/>
        </authorList>
    </citation>
    <scope>NUCLEOTIDE SEQUENCE [LARGE SCALE GENOMIC DNA]</scope>
    <source>
        <strain evidence="2 3">AG-B5</strain>
    </source>
</reference>
<feature type="chain" id="PRO_5047404105" description="Chitin-binding type-2 domain-containing protein" evidence="1">
    <location>
        <begin position="20"/>
        <end position="206"/>
    </location>
</feature>
<feature type="signal peptide" evidence="1">
    <location>
        <begin position="1"/>
        <end position="19"/>
    </location>
</feature>
<evidence type="ECO:0000313" key="2">
    <source>
        <dbReference type="EMBL" id="KAK9722208.1"/>
    </source>
</evidence>
<gene>
    <name evidence="2" type="ORF">K7432_002840</name>
</gene>
<evidence type="ECO:0008006" key="4">
    <source>
        <dbReference type="Google" id="ProtNLM"/>
    </source>
</evidence>
<organism evidence="2 3">
    <name type="scientific">Basidiobolus ranarum</name>
    <dbReference type="NCBI Taxonomy" id="34480"/>
    <lineage>
        <taxon>Eukaryota</taxon>
        <taxon>Fungi</taxon>
        <taxon>Fungi incertae sedis</taxon>
        <taxon>Zoopagomycota</taxon>
        <taxon>Entomophthoromycotina</taxon>
        <taxon>Basidiobolomycetes</taxon>
        <taxon>Basidiobolales</taxon>
        <taxon>Basidiobolaceae</taxon>
        <taxon>Basidiobolus</taxon>
    </lineage>
</organism>
<keyword evidence="3" id="KW-1185">Reference proteome</keyword>